<evidence type="ECO:0000256" key="3">
    <source>
        <dbReference type="ARBA" id="ARBA00023015"/>
    </source>
</evidence>
<dbReference type="InterPro" id="IPR050613">
    <property type="entry name" value="Sec_Metabolite_Reg"/>
</dbReference>
<dbReference type="PANTHER" id="PTHR31001">
    <property type="entry name" value="UNCHARACTERIZED TRANSCRIPTIONAL REGULATORY PROTEIN"/>
    <property type="match status" value="1"/>
</dbReference>
<dbReference type="CDD" id="cd12148">
    <property type="entry name" value="fungal_TF_MHR"/>
    <property type="match status" value="1"/>
</dbReference>
<dbReference type="CDD" id="cd00067">
    <property type="entry name" value="GAL4"/>
    <property type="match status" value="1"/>
</dbReference>
<comment type="caution">
    <text evidence="9">The sequence shown here is derived from an EMBL/GenBank/DDBJ whole genome shotgun (WGS) entry which is preliminary data.</text>
</comment>
<dbReference type="PROSITE" id="PS00463">
    <property type="entry name" value="ZN2_CY6_FUNGAL_1"/>
    <property type="match status" value="1"/>
</dbReference>
<evidence type="ECO:0000313" key="9">
    <source>
        <dbReference type="EMBL" id="KAL2787779.1"/>
    </source>
</evidence>
<dbReference type="SMART" id="SM00066">
    <property type="entry name" value="GAL4"/>
    <property type="match status" value="1"/>
</dbReference>
<evidence type="ECO:0000256" key="1">
    <source>
        <dbReference type="ARBA" id="ARBA00004123"/>
    </source>
</evidence>
<feature type="region of interest" description="Disordered" evidence="7">
    <location>
        <begin position="1"/>
        <end position="39"/>
    </location>
</feature>
<proteinExistence type="predicted"/>
<evidence type="ECO:0000256" key="4">
    <source>
        <dbReference type="ARBA" id="ARBA00023125"/>
    </source>
</evidence>
<evidence type="ECO:0000256" key="5">
    <source>
        <dbReference type="ARBA" id="ARBA00023163"/>
    </source>
</evidence>
<keyword evidence="10" id="KW-1185">Reference proteome</keyword>
<keyword evidence="3" id="KW-0805">Transcription regulation</keyword>
<reference evidence="9 10" key="1">
    <citation type="submission" date="2024-07" db="EMBL/GenBank/DDBJ databases">
        <title>Section-level genome sequencing and comparative genomics of Aspergillus sections Usti and Cavernicolus.</title>
        <authorList>
            <consortium name="Lawrence Berkeley National Laboratory"/>
            <person name="Nybo J.L."/>
            <person name="Vesth T.C."/>
            <person name="Theobald S."/>
            <person name="Frisvad J.C."/>
            <person name="Larsen T.O."/>
            <person name="Kjaerboelling I."/>
            <person name="Rothschild-Mancinelli K."/>
            <person name="Lyhne E.K."/>
            <person name="Kogle M.E."/>
            <person name="Barry K."/>
            <person name="Clum A."/>
            <person name="Na H."/>
            <person name="Ledsgaard L."/>
            <person name="Lin J."/>
            <person name="Lipzen A."/>
            <person name="Kuo A."/>
            <person name="Riley R."/>
            <person name="Mondo S."/>
            <person name="Labutti K."/>
            <person name="Haridas S."/>
            <person name="Pangalinan J."/>
            <person name="Salamov A.A."/>
            <person name="Simmons B.A."/>
            <person name="Magnuson J.K."/>
            <person name="Chen J."/>
            <person name="Drula E."/>
            <person name="Henrissat B."/>
            <person name="Wiebenga A."/>
            <person name="Lubbers R.J."/>
            <person name="Gomes A.C."/>
            <person name="Makela M.R."/>
            <person name="Stajich J."/>
            <person name="Grigoriev I.V."/>
            <person name="Mortensen U.H."/>
            <person name="De Vries R.P."/>
            <person name="Baker S.E."/>
            <person name="Andersen M.R."/>
        </authorList>
    </citation>
    <scope>NUCLEOTIDE SEQUENCE [LARGE SCALE GENOMIC DNA]</scope>
    <source>
        <strain evidence="9 10">CBS 209.92</strain>
    </source>
</reference>
<keyword evidence="2" id="KW-0479">Metal-binding</keyword>
<protein>
    <recommendedName>
        <fullName evidence="8">Zn(2)-C6 fungal-type domain-containing protein</fullName>
    </recommendedName>
</protein>
<evidence type="ECO:0000259" key="8">
    <source>
        <dbReference type="PROSITE" id="PS50048"/>
    </source>
</evidence>
<dbReference type="InterPro" id="IPR036864">
    <property type="entry name" value="Zn2-C6_fun-type_DNA-bd_sf"/>
</dbReference>
<comment type="subcellular location">
    <subcellularLocation>
        <location evidence="1">Nucleus</location>
    </subcellularLocation>
</comment>
<accession>A0ABR4FWY0</accession>
<organism evidence="9 10">
    <name type="scientific">Aspergillus keveii</name>
    <dbReference type="NCBI Taxonomy" id="714993"/>
    <lineage>
        <taxon>Eukaryota</taxon>
        <taxon>Fungi</taxon>
        <taxon>Dikarya</taxon>
        <taxon>Ascomycota</taxon>
        <taxon>Pezizomycotina</taxon>
        <taxon>Eurotiomycetes</taxon>
        <taxon>Eurotiomycetidae</taxon>
        <taxon>Eurotiales</taxon>
        <taxon>Aspergillaceae</taxon>
        <taxon>Aspergillus</taxon>
        <taxon>Aspergillus subgen. Nidulantes</taxon>
    </lineage>
</organism>
<feature type="region of interest" description="Disordered" evidence="7">
    <location>
        <begin position="167"/>
        <end position="200"/>
    </location>
</feature>
<keyword evidence="6" id="KW-0539">Nucleus</keyword>
<keyword evidence="4" id="KW-0238">DNA-binding</keyword>
<gene>
    <name evidence="9" type="ORF">BJX66DRAFT_340861</name>
</gene>
<dbReference type="InterPro" id="IPR001138">
    <property type="entry name" value="Zn2Cys6_DnaBD"/>
</dbReference>
<evidence type="ECO:0000256" key="2">
    <source>
        <dbReference type="ARBA" id="ARBA00022723"/>
    </source>
</evidence>
<evidence type="ECO:0000256" key="7">
    <source>
        <dbReference type="SAM" id="MobiDB-lite"/>
    </source>
</evidence>
<feature type="compositionally biased region" description="Polar residues" evidence="7">
    <location>
        <begin position="170"/>
        <end position="182"/>
    </location>
</feature>
<dbReference type="PROSITE" id="PS50048">
    <property type="entry name" value="ZN2_CY6_FUNGAL_2"/>
    <property type="match status" value="1"/>
</dbReference>
<dbReference type="Gene3D" id="4.10.240.10">
    <property type="entry name" value="Zn(2)-C6 fungal-type DNA-binding domain"/>
    <property type="match status" value="1"/>
</dbReference>
<sequence length="707" mass="78756">MTRGRKRSASSASDIDIDNSARPPPRSVVPRPYKPGSRSCAGCHQRKVRCDRTVPCTNCSRYGMTCVYPVRNTDTDTGTGRKPPSLQDIHNCLKRLEVLLARFGESSQVATGSDSVVDGGGGRVGSEVPAQVRPRAVVKAVGARPSGKSPNKSTWEILLNNSDIEPLLQDESTGPETASSQPPANPVAHQKRDACAPSNRDPELLAVYPDTQLALRLWDVYVKSVDPVLKILHIPTVQSIIVTTILDPRSAQPSTLALTFAIYYAAVTALSHDGNDQPFDLSCDKSVLLQRYQTALDRLLLTPDLMSGPDMSGLQALTIYVTCLRAHESGRRVWVLTGSSNPPRPTEMRLRLWWHLCVLDSRAPEDQGFMPTIDLANQDLRLPLNVNDDQIYPDMKHYPVPSEGWTEMSFLAIQTEACRVILPVLDAQQQQQQQQHSGEADADALGEIREKRKLLEDPGHYLAARYGISPGSEESQTGLQRIAAQHVMTACKKMEFVLQLREEICLQKQEQKQAQSNTATPDVLKRSFQLACDALESSRVLLEGGLSPRFEWLFSMYTQWYALAYVLRCLRCSPFGLEADRAWDLVEGLLPHEHEHKRGQGKICRFLRLLRDQVWSLRQKQNPQLLATATTAYVRAQQPSSEEGSYNNSQFLPDPTCTTVADYETSILPEWDNGFMADQDGMLSSSLDMFMPEISFLPDWNAVVNGQ</sequence>
<dbReference type="PANTHER" id="PTHR31001:SF50">
    <property type="entry name" value="ZN(II)2CYS6 TRANSCRIPTION FACTOR (EUROFUNG)"/>
    <property type="match status" value="1"/>
</dbReference>
<dbReference type="Pfam" id="PF00172">
    <property type="entry name" value="Zn_clus"/>
    <property type="match status" value="1"/>
</dbReference>
<keyword evidence="5" id="KW-0804">Transcription</keyword>
<name>A0ABR4FWY0_9EURO</name>
<dbReference type="EMBL" id="JBFTWV010000090">
    <property type="protein sequence ID" value="KAL2787779.1"/>
    <property type="molecule type" value="Genomic_DNA"/>
</dbReference>
<feature type="domain" description="Zn(2)-C6 fungal-type" evidence="8">
    <location>
        <begin position="39"/>
        <end position="68"/>
    </location>
</feature>
<evidence type="ECO:0000256" key="6">
    <source>
        <dbReference type="ARBA" id="ARBA00023242"/>
    </source>
</evidence>
<feature type="compositionally biased region" description="Low complexity" evidence="7">
    <location>
        <begin position="9"/>
        <end position="21"/>
    </location>
</feature>
<evidence type="ECO:0000313" key="10">
    <source>
        <dbReference type="Proteomes" id="UP001610563"/>
    </source>
</evidence>
<dbReference type="Proteomes" id="UP001610563">
    <property type="component" value="Unassembled WGS sequence"/>
</dbReference>
<dbReference type="SUPFAM" id="SSF57701">
    <property type="entry name" value="Zn2/Cys6 DNA-binding domain"/>
    <property type="match status" value="1"/>
</dbReference>